<accession>A0ACB6QBN5</accession>
<dbReference type="Proteomes" id="UP000799755">
    <property type="component" value="Unassembled WGS sequence"/>
</dbReference>
<keyword evidence="2" id="KW-1185">Reference proteome</keyword>
<name>A0ACB6QBN5_9PLEO</name>
<protein>
    <submittedName>
        <fullName evidence="1">Uncharacterized protein</fullName>
    </submittedName>
</protein>
<evidence type="ECO:0000313" key="2">
    <source>
        <dbReference type="Proteomes" id="UP000799755"/>
    </source>
</evidence>
<dbReference type="EMBL" id="MU003549">
    <property type="protein sequence ID" value="KAF2463522.1"/>
    <property type="molecule type" value="Genomic_DNA"/>
</dbReference>
<organism evidence="1 2">
    <name type="scientific">Lindgomyces ingoldianus</name>
    <dbReference type="NCBI Taxonomy" id="673940"/>
    <lineage>
        <taxon>Eukaryota</taxon>
        <taxon>Fungi</taxon>
        <taxon>Dikarya</taxon>
        <taxon>Ascomycota</taxon>
        <taxon>Pezizomycotina</taxon>
        <taxon>Dothideomycetes</taxon>
        <taxon>Pleosporomycetidae</taxon>
        <taxon>Pleosporales</taxon>
        <taxon>Lindgomycetaceae</taxon>
        <taxon>Lindgomyces</taxon>
    </lineage>
</organism>
<reference evidence="1" key="1">
    <citation type="journal article" date="2020" name="Stud. Mycol.">
        <title>101 Dothideomycetes genomes: a test case for predicting lifestyles and emergence of pathogens.</title>
        <authorList>
            <person name="Haridas S."/>
            <person name="Albert R."/>
            <person name="Binder M."/>
            <person name="Bloem J."/>
            <person name="Labutti K."/>
            <person name="Salamov A."/>
            <person name="Andreopoulos B."/>
            <person name="Baker S."/>
            <person name="Barry K."/>
            <person name="Bills G."/>
            <person name="Bluhm B."/>
            <person name="Cannon C."/>
            <person name="Castanera R."/>
            <person name="Culley D."/>
            <person name="Daum C."/>
            <person name="Ezra D."/>
            <person name="Gonzalez J."/>
            <person name="Henrissat B."/>
            <person name="Kuo A."/>
            <person name="Liang C."/>
            <person name="Lipzen A."/>
            <person name="Lutzoni F."/>
            <person name="Magnuson J."/>
            <person name="Mondo S."/>
            <person name="Nolan M."/>
            <person name="Ohm R."/>
            <person name="Pangilinan J."/>
            <person name="Park H.-J."/>
            <person name="Ramirez L."/>
            <person name="Alfaro M."/>
            <person name="Sun H."/>
            <person name="Tritt A."/>
            <person name="Yoshinaga Y."/>
            <person name="Zwiers L.-H."/>
            <person name="Turgeon B."/>
            <person name="Goodwin S."/>
            <person name="Spatafora J."/>
            <person name="Crous P."/>
            <person name="Grigoriev I."/>
        </authorList>
    </citation>
    <scope>NUCLEOTIDE SEQUENCE</scope>
    <source>
        <strain evidence="1">ATCC 200398</strain>
    </source>
</reference>
<evidence type="ECO:0000313" key="1">
    <source>
        <dbReference type="EMBL" id="KAF2463522.1"/>
    </source>
</evidence>
<proteinExistence type="predicted"/>
<comment type="caution">
    <text evidence="1">The sequence shown here is derived from an EMBL/GenBank/DDBJ whole genome shotgun (WGS) entry which is preliminary data.</text>
</comment>
<gene>
    <name evidence="1" type="ORF">BDR25DRAFT_362692</name>
</gene>
<sequence>MDQRIAASGVMYLENNPTGVLSNACLLCRHPSPLFTKPRHHRTDFLNGQLETPTLNSVQGPSLSYETEHDPGQRCRGCLKLGCKRANSTFGQICHRKDELASIYQTTFENRRIYSPKHIPFHCQAVGSAYRAISRKETSPTSAFALEDHVTVQVSSLRAQGPGYGFSHHGWLVASFPMLPGNPLSPVAYENSEVKSWSPHTPSIDAFFRHAIWSRLGAAEVVGKKKPVTMPSFMLLTPEKACLDYLTCSIFTRLSTHFLIYATKP</sequence>